<evidence type="ECO:0000256" key="9">
    <source>
        <dbReference type="ARBA" id="ARBA00022833"/>
    </source>
</evidence>
<evidence type="ECO:0000256" key="14">
    <source>
        <dbReference type="PROSITE-ProRule" id="PRU00502"/>
    </source>
</evidence>
<keyword evidence="12" id="KW-0539">Nucleus</keyword>
<dbReference type="InterPro" id="IPR001607">
    <property type="entry name" value="Znf_UBP"/>
</dbReference>
<feature type="domain" description="USP" evidence="16">
    <location>
        <begin position="156"/>
        <end position="478"/>
    </location>
</feature>
<evidence type="ECO:0000256" key="15">
    <source>
        <dbReference type="RuleBase" id="RU366025"/>
    </source>
</evidence>
<keyword evidence="11" id="KW-0804">Transcription</keyword>
<evidence type="ECO:0000256" key="2">
    <source>
        <dbReference type="ARBA" id="ARBA00004123"/>
    </source>
</evidence>
<evidence type="ECO:0000256" key="11">
    <source>
        <dbReference type="ARBA" id="ARBA00023163"/>
    </source>
</evidence>
<keyword evidence="3 15" id="KW-0645">Protease</keyword>
<evidence type="ECO:0000259" key="16">
    <source>
        <dbReference type="PROSITE" id="PS50235"/>
    </source>
</evidence>
<accession>A0ABN7SBY3</accession>
<sequence>MGSASCEHVAAFKSLYRLQPLHILHRKLICPHSEFFSREAISLLKCMFCRSRRVRSRLHACLHCVFIGCFDKKHLHKHQKTTGHNLSIDLTFGNTHCASCRNYIYDDDFEKVRLACKNGHNHQSLPVWEPDKVDLNFLAQHRMRLTVDGKSTLGLRGLVNQGNTCFMNVVIQALTHSPVLRDYFLMEKHPKCPPNEISSCIVCEFSKIFQEFFSNENSNPMTPYRLLLLVWRNSEYLAGYEQQDAHEFLIAVLDMIHERLQPKIESGSIDLTVQADRSIIDQVFTGFMQSNVVCNQCGNISQTIDPLRDISLDIPQVAPGGVASLMDCLSKFTKKEQLGNASKINCKKCGKRQESSKQLTISRLPVVACLHLKRFEQTATGSRSKVATPVSFPKTLDMGPFMSSARNTSLSPEFCDSDHYKYELFAVVNHMGNLQSGHYTSFIRQTSSWFRCDDSLITKASIEQVLNSEAYLLFYHKKSIRF</sequence>
<keyword evidence="6 15" id="KW-0833">Ubl conjugation pathway</keyword>
<name>A0ABN7SBY3_OIKDI</name>
<keyword evidence="10" id="KW-0805">Transcription regulation</keyword>
<organism evidence="18 19">
    <name type="scientific">Oikopleura dioica</name>
    <name type="common">Tunicate</name>
    <dbReference type="NCBI Taxonomy" id="34765"/>
    <lineage>
        <taxon>Eukaryota</taxon>
        <taxon>Metazoa</taxon>
        <taxon>Chordata</taxon>
        <taxon>Tunicata</taxon>
        <taxon>Appendicularia</taxon>
        <taxon>Copelata</taxon>
        <taxon>Oikopleuridae</taxon>
        <taxon>Oikopleura</taxon>
    </lineage>
</organism>
<evidence type="ECO:0000256" key="13">
    <source>
        <dbReference type="ARBA" id="ARBA00038490"/>
    </source>
</evidence>
<evidence type="ECO:0000313" key="18">
    <source>
        <dbReference type="EMBL" id="CAG5097640.1"/>
    </source>
</evidence>
<dbReference type="InterPro" id="IPR038765">
    <property type="entry name" value="Papain-like_cys_pep_sf"/>
</dbReference>
<dbReference type="InterPro" id="IPR001394">
    <property type="entry name" value="Peptidase_C19_UCH"/>
</dbReference>
<evidence type="ECO:0000256" key="5">
    <source>
        <dbReference type="ARBA" id="ARBA00022771"/>
    </source>
</evidence>
<dbReference type="PROSITE" id="PS50271">
    <property type="entry name" value="ZF_UBP"/>
    <property type="match status" value="1"/>
</dbReference>
<keyword evidence="4" id="KW-0479">Metal-binding</keyword>
<dbReference type="PANTHER" id="PTHR21646">
    <property type="entry name" value="UBIQUITIN CARBOXYL-TERMINAL HYDROLASE"/>
    <property type="match status" value="1"/>
</dbReference>
<dbReference type="SUPFAM" id="SSF54001">
    <property type="entry name" value="Cysteine proteinases"/>
    <property type="match status" value="1"/>
</dbReference>
<evidence type="ECO:0000256" key="7">
    <source>
        <dbReference type="ARBA" id="ARBA00022801"/>
    </source>
</evidence>
<dbReference type="EMBL" id="OU015569">
    <property type="protein sequence ID" value="CAG5097640.1"/>
    <property type="molecule type" value="Genomic_DNA"/>
</dbReference>
<dbReference type="PROSITE" id="PS00973">
    <property type="entry name" value="USP_2"/>
    <property type="match status" value="1"/>
</dbReference>
<dbReference type="InterPro" id="IPR050185">
    <property type="entry name" value="Ub_carboxyl-term_hydrolase"/>
</dbReference>
<dbReference type="InterPro" id="IPR013083">
    <property type="entry name" value="Znf_RING/FYVE/PHD"/>
</dbReference>
<evidence type="ECO:0000313" key="19">
    <source>
        <dbReference type="Proteomes" id="UP001158576"/>
    </source>
</evidence>
<evidence type="ECO:0000256" key="12">
    <source>
        <dbReference type="ARBA" id="ARBA00023242"/>
    </source>
</evidence>
<keyword evidence="5 14" id="KW-0863">Zinc-finger</keyword>
<evidence type="ECO:0000256" key="4">
    <source>
        <dbReference type="ARBA" id="ARBA00022723"/>
    </source>
</evidence>
<keyword evidence="7 15" id="KW-0378">Hydrolase</keyword>
<proteinExistence type="inferred from homology"/>
<dbReference type="EC" id="3.4.19.12" evidence="15"/>
<gene>
    <name evidence="18" type="ORF">OKIOD_LOCUS6723</name>
</gene>
<dbReference type="Pfam" id="PF00443">
    <property type="entry name" value="UCH"/>
    <property type="match status" value="1"/>
</dbReference>
<feature type="domain" description="UBP-type" evidence="17">
    <location>
        <begin position="28"/>
        <end position="125"/>
    </location>
</feature>
<keyword evidence="9" id="KW-0862">Zinc</keyword>
<comment type="similarity">
    <text evidence="13">Belongs to the peptidase C19 family. UBP8 subfamily.</text>
</comment>
<dbReference type="PROSITE" id="PS00972">
    <property type="entry name" value="USP_1"/>
    <property type="match status" value="1"/>
</dbReference>
<reference evidence="18 19" key="1">
    <citation type="submission" date="2021-04" db="EMBL/GenBank/DDBJ databases">
        <authorList>
            <person name="Bliznina A."/>
        </authorList>
    </citation>
    <scope>NUCLEOTIDE SEQUENCE [LARGE SCALE GENOMIC DNA]</scope>
</reference>
<dbReference type="Pfam" id="PF02148">
    <property type="entry name" value="zf-UBP"/>
    <property type="match status" value="1"/>
</dbReference>
<evidence type="ECO:0000256" key="3">
    <source>
        <dbReference type="ARBA" id="ARBA00022670"/>
    </source>
</evidence>
<dbReference type="InterPro" id="IPR028889">
    <property type="entry name" value="USP"/>
</dbReference>
<dbReference type="Gene3D" id="3.90.70.10">
    <property type="entry name" value="Cysteine proteinases"/>
    <property type="match status" value="1"/>
</dbReference>
<evidence type="ECO:0000256" key="8">
    <source>
        <dbReference type="ARBA" id="ARBA00022807"/>
    </source>
</evidence>
<evidence type="ECO:0000259" key="17">
    <source>
        <dbReference type="PROSITE" id="PS50271"/>
    </source>
</evidence>
<keyword evidence="8 15" id="KW-0788">Thiol protease</keyword>
<keyword evidence="19" id="KW-1185">Reference proteome</keyword>
<protein>
    <recommendedName>
        <fullName evidence="15">Ubiquitin carboxyl-terminal hydrolase</fullName>
        <ecNumber evidence="15">3.4.19.12</ecNumber>
    </recommendedName>
</protein>
<dbReference type="PROSITE" id="PS50235">
    <property type="entry name" value="USP_3"/>
    <property type="match status" value="1"/>
</dbReference>
<evidence type="ECO:0000256" key="6">
    <source>
        <dbReference type="ARBA" id="ARBA00022786"/>
    </source>
</evidence>
<dbReference type="InterPro" id="IPR018200">
    <property type="entry name" value="USP_CS"/>
</dbReference>
<comment type="subcellular location">
    <subcellularLocation>
        <location evidence="2">Nucleus</location>
    </subcellularLocation>
</comment>
<comment type="catalytic activity">
    <reaction evidence="1 15">
        <text>Thiol-dependent hydrolysis of ester, thioester, amide, peptide and isopeptide bonds formed by the C-terminal Gly of ubiquitin (a 76-residue protein attached to proteins as an intracellular targeting signal).</text>
        <dbReference type="EC" id="3.4.19.12"/>
    </reaction>
</comment>
<dbReference type="Proteomes" id="UP001158576">
    <property type="component" value="Chromosome XSR"/>
</dbReference>
<evidence type="ECO:0000256" key="1">
    <source>
        <dbReference type="ARBA" id="ARBA00000707"/>
    </source>
</evidence>
<evidence type="ECO:0000256" key="10">
    <source>
        <dbReference type="ARBA" id="ARBA00023015"/>
    </source>
</evidence>
<dbReference type="PANTHER" id="PTHR21646:SF33">
    <property type="entry name" value="UBIQUITIN CARBOXYL-TERMINAL HYDROLASE 22"/>
    <property type="match status" value="1"/>
</dbReference>
<dbReference type="Gene3D" id="3.30.40.10">
    <property type="entry name" value="Zinc/RING finger domain, C3HC4 (zinc finger)"/>
    <property type="match status" value="1"/>
</dbReference>
<dbReference type="SUPFAM" id="SSF57850">
    <property type="entry name" value="RING/U-box"/>
    <property type="match status" value="1"/>
</dbReference>